<dbReference type="OrthoDB" id="1640349at2"/>
<dbReference type="KEGG" id="rher:EHE19_012120"/>
<keyword evidence="2" id="KW-1185">Reference proteome</keyword>
<dbReference type="Pfam" id="PF06898">
    <property type="entry name" value="YqfD"/>
    <property type="match status" value="1"/>
</dbReference>
<protein>
    <submittedName>
        <fullName evidence="1">Sporulation protein YqfD</fullName>
    </submittedName>
</protein>
<reference evidence="1 2" key="1">
    <citation type="submission" date="2020-09" db="EMBL/GenBank/DDBJ databases">
        <title>Characterization and genome sequencing of Ruminiclostridium sp. nov. MA18.</title>
        <authorList>
            <person name="Rettenmaier R."/>
            <person name="Kowollik M.-L."/>
            <person name="Liebl W."/>
            <person name="Zverlov V."/>
        </authorList>
    </citation>
    <scope>NUCLEOTIDE SEQUENCE [LARGE SCALE GENOMIC DNA]</scope>
    <source>
        <strain evidence="1 2">MA18</strain>
    </source>
</reference>
<dbReference type="Proteomes" id="UP000306409">
    <property type="component" value="Chromosome"/>
</dbReference>
<dbReference type="AlphaFoldDB" id="A0A4V6ENB8"/>
<evidence type="ECO:0000313" key="1">
    <source>
        <dbReference type="EMBL" id="QNU65668.1"/>
    </source>
</evidence>
<dbReference type="NCBIfam" id="TIGR02876">
    <property type="entry name" value="spore_yqfD"/>
    <property type="match status" value="1"/>
</dbReference>
<proteinExistence type="predicted"/>
<gene>
    <name evidence="1" type="primary">yqfD</name>
    <name evidence="1" type="ORF">EHE19_012120</name>
</gene>
<evidence type="ECO:0000313" key="2">
    <source>
        <dbReference type="Proteomes" id="UP000306409"/>
    </source>
</evidence>
<dbReference type="PIRSF" id="PIRSF029895">
    <property type="entry name" value="SpoIV"/>
    <property type="match status" value="1"/>
</dbReference>
<dbReference type="EMBL" id="CP061336">
    <property type="protein sequence ID" value="QNU65668.1"/>
    <property type="molecule type" value="Genomic_DNA"/>
</dbReference>
<name>A0A4V6ENB8_9FIRM</name>
<dbReference type="InterPro" id="IPR010690">
    <property type="entry name" value="YqfD"/>
</dbReference>
<organism evidence="1 2">
    <name type="scientific">Ruminiclostridium herbifermentans</name>
    <dbReference type="NCBI Taxonomy" id="2488810"/>
    <lineage>
        <taxon>Bacteria</taxon>
        <taxon>Bacillati</taxon>
        <taxon>Bacillota</taxon>
        <taxon>Clostridia</taxon>
        <taxon>Eubacteriales</taxon>
        <taxon>Oscillospiraceae</taxon>
        <taxon>Ruminiclostridium</taxon>
    </lineage>
</organism>
<accession>A0A4V6ENB8</accession>
<dbReference type="RefSeq" id="WP_137698588.1">
    <property type="nucleotide sequence ID" value="NZ_CP061336.1"/>
</dbReference>
<sequence length="399" mass="45264">MLILRLWNYIRGYVIIIVEGYFLEKFINICTHRQIRLWNVKWQKNSSVKMMISVKDFKMLRPIAKKTRCRVHIVMKKGLPFLLNKYKNRKAFVIGAGSCIIVFFLISSFIWDVSVVGNSSVPTEVIVEKLNDNGVKIGALKYSINPEDVVGNMMLELNDLARISVYIRGTKVQVVVNERVKPPDLINKNVPCDIVALKEGVICSIVAKEGLEAVKVGDTVTKGQLLITGRIENANYPEASPLMVHSMGSVKARTWYEASAKVEQKLERIQRTGLKKENYSIVLFTKKIKLFHSKIPYKNSEYVEIKKKLCIGKYFALPVEFIIDQHYEYKVEHYEIDTETAEEMAADKAIDLAKQKVPKNAKIVNTNISFVNNDNGVSIAKAIIECIEDIGVTQEIGGM</sequence>